<accession>A0AAW0T6G3</accession>
<comment type="caution">
    <text evidence="2">The sequence shown here is derived from an EMBL/GenBank/DDBJ whole genome shotgun (WGS) entry which is preliminary data.</text>
</comment>
<feature type="region of interest" description="Disordered" evidence="1">
    <location>
        <begin position="1"/>
        <end position="23"/>
    </location>
</feature>
<sequence>MEFVGGRGYERARRKRTSATALKQSHRGELLALPFVCQVTQHRQNYPKTERTKAQGSVDDGGQRSITTRGIRGRGSGSNIGRKTRPSRSLSRN</sequence>
<feature type="region of interest" description="Disordered" evidence="1">
    <location>
        <begin position="44"/>
        <end position="93"/>
    </location>
</feature>
<gene>
    <name evidence="2" type="ORF">O3P69_015357</name>
</gene>
<dbReference type="AlphaFoldDB" id="A0AAW0T6G3"/>
<organism evidence="2 3">
    <name type="scientific">Scylla paramamosain</name>
    <name type="common">Mud crab</name>
    <dbReference type="NCBI Taxonomy" id="85552"/>
    <lineage>
        <taxon>Eukaryota</taxon>
        <taxon>Metazoa</taxon>
        <taxon>Ecdysozoa</taxon>
        <taxon>Arthropoda</taxon>
        <taxon>Crustacea</taxon>
        <taxon>Multicrustacea</taxon>
        <taxon>Malacostraca</taxon>
        <taxon>Eumalacostraca</taxon>
        <taxon>Eucarida</taxon>
        <taxon>Decapoda</taxon>
        <taxon>Pleocyemata</taxon>
        <taxon>Brachyura</taxon>
        <taxon>Eubrachyura</taxon>
        <taxon>Portunoidea</taxon>
        <taxon>Portunidae</taxon>
        <taxon>Portuninae</taxon>
        <taxon>Scylla</taxon>
    </lineage>
</organism>
<proteinExistence type="predicted"/>
<keyword evidence="3" id="KW-1185">Reference proteome</keyword>
<dbReference type="EMBL" id="JARAKH010000039">
    <property type="protein sequence ID" value="KAK8382367.1"/>
    <property type="molecule type" value="Genomic_DNA"/>
</dbReference>
<protein>
    <submittedName>
        <fullName evidence="2">Uncharacterized protein</fullName>
    </submittedName>
</protein>
<dbReference type="Proteomes" id="UP001487740">
    <property type="component" value="Unassembled WGS sequence"/>
</dbReference>
<evidence type="ECO:0000313" key="2">
    <source>
        <dbReference type="EMBL" id="KAK8382367.1"/>
    </source>
</evidence>
<name>A0AAW0T6G3_SCYPA</name>
<reference evidence="2 3" key="1">
    <citation type="submission" date="2023-03" db="EMBL/GenBank/DDBJ databases">
        <title>High-quality genome of Scylla paramamosain provides insights in environmental adaptation.</title>
        <authorList>
            <person name="Zhang L."/>
        </authorList>
    </citation>
    <scope>NUCLEOTIDE SEQUENCE [LARGE SCALE GENOMIC DNA]</scope>
    <source>
        <strain evidence="2">LZ_2023a</strain>
        <tissue evidence="2">Muscle</tissue>
    </source>
</reference>
<evidence type="ECO:0000256" key="1">
    <source>
        <dbReference type="SAM" id="MobiDB-lite"/>
    </source>
</evidence>
<evidence type="ECO:0000313" key="3">
    <source>
        <dbReference type="Proteomes" id="UP001487740"/>
    </source>
</evidence>